<feature type="region of interest" description="Disordered" evidence="7">
    <location>
        <begin position="1"/>
        <end position="48"/>
    </location>
</feature>
<sequence>MDRPLPAAQDDGDLAWSDSHSMDSDDAQSASLPSPWLASLSSGSTSVSVSSSAAGFVHTGQLSPISSANGVDLPCGATDSSANLTSPSQSPPATASSHSVSSSAAPQPWHLCYAISGDLPARPGPVDSHGVHQDVVWEKGTGEIVTMTKVEPLDDDDFCMDDLQEAPSSPMPTAPIQSSSQGVPDQPKPKRPRGRPRKHPLIPNASSNKITKGRSKTGCLTCRKRKKKCDEAKPRCMNCEKNAVVCEGYPEKQIWKSGKERAEEERLKSRGFPSITMHPLFHGLETVEDRIFWKHYNEHLSTVLTVEGEHKNAFKDMLVPIAVKHQGLMHSILSLASKHIDFETPYGINLLRNNPATTLEALRERALFHHTQARLNFYEGVQFPEAKIITDDKSLLSARYAQMLCFLLEALVEGDTQGEHRLYLTIYRNSVTASPPENPAFLSFISEVFEYHIVSDELIHSAFGHKYSPPKPLAQLPAIHPPRLIGIADGLLPYLSQITAIRNTIRRKMTARIDPVVDYEDLYPAADIDAAIRDWSPRWPPGDSRDRVSLLYKQMMWIYLDRTVYPPSSSPPSPIASSATSLSLIHSSPCLNRRASSVVNTPPLSASTSCASSPRLPSCSPETTRANPRLDAPSQPLAHTGHPDASNRVDSPPPFRQPQYLDPRVTIAVDESLALLESFKPSDPCQTLLLLPCFLVGTACFSPAQQMRVRAAIKTVQGYTGLRSTEVVMKLLEEVWRLMDMGEWIAAWDWPAVADRLGFDFIPA</sequence>
<dbReference type="Pfam" id="PF00172">
    <property type="entry name" value="Zn_clus"/>
    <property type="match status" value="1"/>
</dbReference>
<dbReference type="EMBL" id="MU860276">
    <property type="protein sequence ID" value="KAK4235336.1"/>
    <property type="molecule type" value="Genomic_DNA"/>
</dbReference>
<comment type="subcellular location">
    <subcellularLocation>
        <location evidence="1">Nucleus</location>
    </subcellularLocation>
</comment>
<evidence type="ECO:0000256" key="5">
    <source>
        <dbReference type="ARBA" id="ARBA00023163"/>
    </source>
</evidence>
<dbReference type="GO" id="GO:0005634">
    <property type="term" value="C:nucleus"/>
    <property type="evidence" value="ECO:0007669"/>
    <property type="project" value="UniProtKB-SubCell"/>
</dbReference>
<feature type="compositionally biased region" description="Basic residues" evidence="7">
    <location>
        <begin position="189"/>
        <end position="200"/>
    </location>
</feature>
<evidence type="ECO:0000256" key="4">
    <source>
        <dbReference type="ARBA" id="ARBA00023125"/>
    </source>
</evidence>
<accession>A0AAN7H526</accession>
<keyword evidence="4" id="KW-0238">DNA-binding</keyword>
<dbReference type="PROSITE" id="PS00463">
    <property type="entry name" value="ZN2_CY6_FUNGAL_1"/>
    <property type="match status" value="1"/>
</dbReference>
<dbReference type="SMART" id="SM00066">
    <property type="entry name" value="GAL4"/>
    <property type="match status" value="1"/>
</dbReference>
<feature type="domain" description="Zn(2)-C6 fungal-type" evidence="8">
    <location>
        <begin position="218"/>
        <end position="246"/>
    </location>
</feature>
<dbReference type="InterPro" id="IPR001138">
    <property type="entry name" value="Zn2Cys6_DnaBD"/>
</dbReference>
<dbReference type="PROSITE" id="PS50048">
    <property type="entry name" value="ZN2_CY6_FUNGAL_2"/>
    <property type="match status" value="1"/>
</dbReference>
<evidence type="ECO:0000313" key="9">
    <source>
        <dbReference type="EMBL" id="KAK4235336.1"/>
    </source>
</evidence>
<evidence type="ECO:0000256" key="1">
    <source>
        <dbReference type="ARBA" id="ARBA00004123"/>
    </source>
</evidence>
<feature type="compositionally biased region" description="Acidic residues" evidence="7">
    <location>
        <begin position="155"/>
        <end position="164"/>
    </location>
</feature>
<evidence type="ECO:0000256" key="3">
    <source>
        <dbReference type="ARBA" id="ARBA00023015"/>
    </source>
</evidence>
<organism evidence="9 10">
    <name type="scientific">Achaetomium macrosporum</name>
    <dbReference type="NCBI Taxonomy" id="79813"/>
    <lineage>
        <taxon>Eukaryota</taxon>
        <taxon>Fungi</taxon>
        <taxon>Dikarya</taxon>
        <taxon>Ascomycota</taxon>
        <taxon>Pezizomycotina</taxon>
        <taxon>Sordariomycetes</taxon>
        <taxon>Sordariomycetidae</taxon>
        <taxon>Sordariales</taxon>
        <taxon>Chaetomiaceae</taxon>
        <taxon>Achaetomium</taxon>
    </lineage>
</organism>
<feature type="region of interest" description="Disordered" evidence="7">
    <location>
        <begin position="602"/>
        <end position="659"/>
    </location>
</feature>
<keyword evidence="3" id="KW-0805">Transcription regulation</keyword>
<proteinExistence type="predicted"/>
<dbReference type="Pfam" id="PF11951">
    <property type="entry name" value="Fungal_trans_2"/>
    <property type="match status" value="2"/>
</dbReference>
<name>A0AAN7H526_9PEZI</name>
<comment type="caution">
    <text evidence="9">The sequence shown here is derived from an EMBL/GenBank/DDBJ whole genome shotgun (WGS) entry which is preliminary data.</text>
</comment>
<dbReference type="GO" id="GO:0045944">
    <property type="term" value="P:positive regulation of transcription by RNA polymerase II"/>
    <property type="evidence" value="ECO:0007669"/>
    <property type="project" value="TreeGrafter"/>
</dbReference>
<keyword evidence="5" id="KW-0804">Transcription</keyword>
<feature type="compositionally biased region" description="Polar residues" evidence="7">
    <location>
        <begin position="602"/>
        <end position="612"/>
    </location>
</feature>
<keyword evidence="2" id="KW-0862">Zinc</keyword>
<dbReference type="AlphaFoldDB" id="A0AAN7H526"/>
<reference evidence="9" key="2">
    <citation type="submission" date="2023-05" db="EMBL/GenBank/DDBJ databases">
        <authorList>
            <consortium name="Lawrence Berkeley National Laboratory"/>
            <person name="Steindorff A."/>
            <person name="Hensen N."/>
            <person name="Bonometti L."/>
            <person name="Westerberg I."/>
            <person name="Brannstrom I.O."/>
            <person name="Guillou S."/>
            <person name="Cros-Aarteil S."/>
            <person name="Calhoun S."/>
            <person name="Haridas S."/>
            <person name="Kuo A."/>
            <person name="Mondo S."/>
            <person name="Pangilinan J."/>
            <person name="Riley R."/>
            <person name="Labutti K."/>
            <person name="Andreopoulos B."/>
            <person name="Lipzen A."/>
            <person name="Chen C."/>
            <person name="Yanf M."/>
            <person name="Daum C."/>
            <person name="Ng V."/>
            <person name="Clum A."/>
            <person name="Ohm R."/>
            <person name="Martin F."/>
            <person name="Silar P."/>
            <person name="Natvig D."/>
            <person name="Lalanne C."/>
            <person name="Gautier V."/>
            <person name="Ament-Velasquez S.L."/>
            <person name="Kruys A."/>
            <person name="Hutchinson M.I."/>
            <person name="Powell A.J."/>
            <person name="Barry K."/>
            <person name="Miller A.N."/>
            <person name="Grigoriev I.V."/>
            <person name="Debuchy R."/>
            <person name="Gladieux P."/>
            <person name="Thoren M.H."/>
            <person name="Johannesson H."/>
        </authorList>
    </citation>
    <scope>NUCLEOTIDE SEQUENCE</scope>
    <source>
        <strain evidence="9">CBS 532.94</strain>
    </source>
</reference>
<gene>
    <name evidence="9" type="ORF">C8A03DRAFT_46511</name>
</gene>
<dbReference type="InterPro" id="IPR021858">
    <property type="entry name" value="Fun_TF"/>
</dbReference>
<feature type="region of interest" description="Disordered" evidence="7">
    <location>
        <begin position="155"/>
        <end position="214"/>
    </location>
</feature>
<feature type="compositionally biased region" description="Low complexity" evidence="7">
    <location>
        <begin position="85"/>
        <end position="102"/>
    </location>
</feature>
<feature type="region of interest" description="Disordered" evidence="7">
    <location>
        <begin position="61"/>
        <end position="102"/>
    </location>
</feature>
<feature type="compositionally biased region" description="Low complexity" evidence="7">
    <location>
        <begin position="29"/>
        <end position="48"/>
    </location>
</feature>
<reference evidence="9" key="1">
    <citation type="journal article" date="2023" name="Mol. Phylogenet. Evol.">
        <title>Genome-scale phylogeny and comparative genomics of the fungal order Sordariales.</title>
        <authorList>
            <person name="Hensen N."/>
            <person name="Bonometti L."/>
            <person name="Westerberg I."/>
            <person name="Brannstrom I.O."/>
            <person name="Guillou S."/>
            <person name="Cros-Aarteil S."/>
            <person name="Calhoun S."/>
            <person name="Haridas S."/>
            <person name="Kuo A."/>
            <person name="Mondo S."/>
            <person name="Pangilinan J."/>
            <person name="Riley R."/>
            <person name="LaButti K."/>
            <person name="Andreopoulos B."/>
            <person name="Lipzen A."/>
            <person name="Chen C."/>
            <person name="Yan M."/>
            <person name="Daum C."/>
            <person name="Ng V."/>
            <person name="Clum A."/>
            <person name="Steindorff A."/>
            <person name="Ohm R.A."/>
            <person name="Martin F."/>
            <person name="Silar P."/>
            <person name="Natvig D.O."/>
            <person name="Lalanne C."/>
            <person name="Gautier V."/>
            <person name="Ament-Velasquez S.L."/>
            <person name="Kruys A."/>
            <person name="Hutchinson M.I."/>
            <person name="Powell A.J."/>
            <person name="Barry K."/>
            <person name="Miller A.N."/>
            <person name="Grigoriev I.V."/>
            <person name="Debuchy R."/>
            <person name="Gladieux P."/>
            <person name="Hiltunen Thoren M."/>
            <person name="Johannesson H."/>
        </authorList>
    </citation>
    <scope>NUCLEOTIDE SEQUENCE</scope>
    <source>
        <strain evidence="9">CBS 532.94</strain>
    </source>
</reference>
<evidence type="ECO:0000256" key="6">
    <source>
        <dbReference type="ARBA" id="ARBA00023242"/>
    </source>
</evidence>
<keyword evidence="6" id="KW-0539">Nucleus</keyword>
<evidence type="ECO:0000256" key="2">
    <source>
        <dbReference type="ARBA" id="ARBA00022833"/>
    </source>
</evidence>
<dbReference type="GO" id="GO:0008270">
    <property type="term" value="F:zinc ion binding"/>
    <property type="evidence" value="ECO:0007669"/>
    <property type="project" value="InterPro"/>
</dbReference>
<evidence type="ECO:0000313" key="10">
    <source>
        <dbReference type="Proteomes" id="UP001303760"/>
    </source>
</evidence>
<evidence type="ECO:0000259" key="8">
    <source>
        <dbReference type="PROSITE" id="PS50048"/>
    </source>
</evidence>
<dbReference type="Proteomes" id="UP001303760">
    <property type="component" value="Unassembled WGS sequence"/>
</dbReference>
<dbReference type="CDD" id="cd00067">
    <property type="entry name" value="GAL4"/>
    <property type="match status" value="1"/>
</dbReference>
<dbReference type="Gene3D" id="4.10.240.10">
    <property type="entry name" value="Zn(2)-C6 fungal-type DNA-binding domain"/>
    <property type="match status" value="1"/>
</dbReference>
<keyword evidence="10" id="KW-1185">Reference proteome</keyword>
<dbReference type="PANTHER" id="PTHR37534:SF38">
    <property type="entry name" value="ZN(2)-C6 FUNGAL-TYPE DOMAIN-CONTAINING PROTEIN"/>
    <property type="match status" value="1"/>
</dbReference>
<protein>
    <submittedName>
        <fullName evidence="9">Transcriptional regulatory protein moc3</fullName>
    </submittedName>
</protein>
<dbReference type="GO" id="GO:0000981">
    <property type="term" value="F:DNA-binding transcription factor activity, RNA polymerase II-specific"/>
    <property type="evidence" value="ECO:0007669"/>
    <property type="project" value="InterPro"/>
</dbReference>
<dbReference type="GO" id="GO:0000976">
    <property type="term" value="F:transcription cis-regulatory region binding"/>
    <property type="evidence" value="ECO:0007669"/>
    <property type="project" value="TreeGrafter"/>
</dbReference>
<dbReference type="InterPro" id="IPR036864">
    <property type="entry name" value="Zn2-C6_fun-type_DNA-bd_sf"/>
</dbReference>
<dbReference type="PANTHER" id="PTHR37534">
    <property type="entry name" value="TRANSCRIPTIONAL ACTIVATOR PROTEIN UGA3"/>
    <property type="match status" value="1"/>
</dbReference>
<dbReference type="SUPFAM" id="SSF57701">
    <property type="entry name" value="Zn2/Cys6 DNA-binding domain"/>
    <property type="match status" value="1"/>
</dbReference>
<evidence type="ECO:0000256" key="7">
    <source>
        <dbReference type="SAM" id="MobiDB-lite"/>
    </source>
</evidence>